<evidence type="ECO:0000313" key="3">
    <source>
        <dbReference type="Proteomes" id="UP000233160"/>
    </source>
</evidence>
<accession>A0A2K6F4K7</accession>
<protein>
    <submittedName>
        <fullName evidence="2">Uncharacterized protein</fullName>
    </submittedName>
</protein>
<dbReference type="Proteomes" id="UP000233160">
    <property type="component" value="Unassembled WGS sequence"/>
</dbReference>
<feature type="region of interest" description="Disordered" evidence="1">
    <location>
        <begin position="1"/>
        <end position="79"/>
    </location>
</feature>
<feature type="compositionally biased region" description="Basic residues" evidence="1">
    <location>
        <begin position="1"/>
        <end position="10"/>
    </location>
</feature>
<dbReference type="Ensembl" id="ENSPCOT00000019492.1">
    <property type="protein sequence ID" value="ENSPCOP00000008932.1"/>
    <property type="gene ID" value="ENSPCOG00000015791.1"/>
</dbReference>
<keyword evidence="3" id="KW-1185">Reference proteome</keyword>
<reference evidence="2" key="1">
    <citation type="submission" date="2025-08" db="UniProtKB">
        <authorList>
            <consortium name="Ensembl"/>
        </authorList>
    </citation>
    <scope>IDENTIFICATION</scope>
</reference>
<evidence type="ECO:0000313" key="2">
    <source>
        <dbReference type="Ensembl" id="ENSPCOP00000008932.1"/>
    </source>
</evidence>
<dbReference type="GeneTree" id="ENSGT00860000135983"/>
<reference evidence="2" key="2">
    <citation type="submission" date="2025-09" db="UniProtKB">
        <authorList>
            <consortium name="Ensembl"/>
        </authorList>
    </citation>
    <scope>IDENTIFICATION</scope>
</reference>
<evidence type="ECO:0000256" key="1">
    <source>
        <dbReference type="SAM" id="MobiDB-lite"/>
    </source>
</evidence>
<sequence>TPPRVGRIRPRPGFGRGVVATLETLPGRPGGPRRDSQVPTRAGPGWAGDLGSPCGERGSGFRNSLQEPAWGWAGAGTSG</sequence>
<dbReference type="AlphaFoldDB" id="A0A2K6F4K7"/>
<proteinExistence type="predicted"/>
<organism evidence="2 3">
    <name type="scientific">Propithecus coquereli</name>
    <name type="common">Coquerel's sifaka</name>
    <name type="synonym">Propithecus verreauxi coquereli</name>
    <dbReference type="NCBI Taxonomy" id="379532"/>
    <lineage>
        <taxon>Eukaryota</taxon>
        <taxon>Metazoa</taxon>
        <taxon>Chordata</taxon>
        <taxon>Craniata</taxon>
        <taxon>Vertebrata</taxon>
        <taxon>Euteleostomi</taxon>
        <taxon>Mammalia</taxon>
        <taxon>Eutheria</taxon>
        <taxon>Euarchontoglires</taxon>
        <taxon>Primates</taxon>
        <taxon>Strepsirrhini</taxon>
        <taxon>Lemuriformes</taxon>
        <taxon>Indriidae</taxon>
        <taxon>Propithecus</taxon>
    </lineage>
</organism>
<name>A0A2K6F4K7_PROCO</name>